<comment type="caution">
    <text evidence="7">Lacks conserved residue(s) required for the propagation of feature annotation.</text>
</comment>
<evidence type="ECO:0000256" key="5">
    <source>
        <dbReference type="ARBA" id="ARBA00023154"/>
    </source>
</evidence>
<keyword evidence="6 7" id="KW-0012">Acyltransferase</keyword>
<evidence type="ECO:0000256" key="2">
    <source>
        <dbReference type="ARBA" id="ARBA00022605"/>
    </source>
</evidence>
<feature type="binding site" evidence="7">
    <location>
        <position position="302"/>
    </location>
    <ligand>
        <name>succinyl-CoA</name>
        <dbReference type="ChEBI" id="CHEBI:57292"/>
    </ligand>
</feature>
<keyword evidence="10" id="KW-1185">Reference proteome</keyword>
<comment type="subcellular location">
    <subcellularLocation>
        <location evidence="7">Cytoplasm</location>
    </subcellularLocation>
</comment>
<feature type="binding site" evidence="7">
    <location>
        <begin position="277"/>
        <end position="278"/>
    </location>
    <ligand>
        <name>succinyl-CoA</name>
        <dbReference type="ChEBI" id="CHEBI:57292"/>
    </ligand>
</feature>
<comment type="pathway">
    <text evidence="7">Amino-acid biosynthesis; L-lysine biosynthesis via DAP pathway; LL-2,6-diaminopimelate from (S)-tetrahydrodipicolinate (succinylase route): step 1/3.</text>
</comment>
<dbReference type="CDD" id="cd04649">
    <property type="entry name" value="LbH_THP_succinylT_putative"/>
    <property type="match status" value="1"/>
</dbReference>
<feature type="binding site" evidence="7">
    <location>
        <position position="203"/>
    </location>
    <ligand>
        <name>Mg(2+)</name>
        <dbReference type="ChEBI" id="CHEBI:18420"/>
        <label>2</label>
        <note>ligand shared between trimeric partners</note>
    </ligand>
</feature>
<dbReference type="Pfam" id="PF14789">
    <property type="entry name" value="THDPS_M"/>
    <property type="match status" value="1"/>
</dbReference>
<dbReference type="EC" id="2.3.1.117" evidence="7"/>
<evidence type="ECO:0000313" key="10">
    <source>
        <dbReference type="Proteomes" id="UP001168640"/>
    </source>
</evidence>
<comment type="subunit">
    <text evidence="7">Homotrimer.</text>
</comment>
<keyword evidence="1 7" id="KW-0963">Cytoplasm</keyword>
<evidence type="ECO:0000256" key="6">
    <source>
        <dbReference type="ARBA" id="ARBA00023315"/>
    </source>
</evidence>
<keyword evidence="7" id="KW-0460">Magnesium</keyword>
<dbReference type="Proteomes" id="UP001168640">
    <property type="component" value="Unassembled WGS sequence"/>
</dbReference>
<name>A0ABT8W372_9GAMM</name>
<evidence type="ECO:0000256" key="1">
    <source>
        <dbReference type="ARBA" id="ARBA00022490"/>
    </source>
</evidence>
<sequence length="342" mass="36233">MSFAFGIGIGTQNKKGDWLEVFYQQPVMAPGSVLMEVVSNTLGYQGGNQAIQAKAEQLSELASALRRAGETTQAILAEKASQSSRPVAVTILDTDDAASSTPEVYLKLHLISHRLAKPHSLKLDGIFGLLPNLAWTSEGAIDLEELPERQLQARIEGHTLEVKSVDKFPQMTDYVVPSGVRIADTARVRLGAYVGEGTTVMHEGFINFNAGTEGTSMIEGRISAGVMIGKGSDLGGGCSTMGTLSGGGNIIISVGENCLIGANAGIGIPLGDRCTVEAGLYITAGTKVALLDDHNELVEVIKARDLANKPDLLFRRNSQTGAVECKTNKSAIELNEELHANN</sequence>
<keyword evidence="7" id="KW-0479">Metal-binding</keyword>
<feature type="binding site" evidence="7">
    <location>
        <begin position="315"/>
        <end position="318"/>
    </location>
    <ligand>
        <name>succinyl-CoA</name>
        <dbReference type="ChEBI" id="CHEBI:57292"/>
    </ligand>
</feature>
<comment type="catalytic activity">
    <reaction evidence="7">
        <text>(S)-2,3,4,5-tetrahydrodipicolinate + succinyl-CoA + H2O = (S)-2-succinylamino-6-oxoheptanedioate + CoA</text>
        <dbReference type="Rhea" id="RHEA:17325"/>
        <dbReference type="ChEBI" id="CHEBI:15377"/>
        <dbReference type="ChEBI" id="CHEBI:15685"/>
        <dbReference type="ChEBI" id="CHEBI:16845"/>
        <dbReference type="ChEBI" id="CHEBI:57287"/>
        <dbReference type="ChEBI" id="CHEBI:57292"/>
        <dbReference type="EC" id="2.3.1.117"/>
    </reaction>
</comment>
<feature type="active site" description="Acyl-anhydride intermediate" evidence="7">
    <location>
        <position position="219"/>
    </location>
</feature>
<comment type="function">
    <text evidence="7">Catalyzes the conversion of the cyclic tetrahydrodipicolinate (THDP) into the acyclic N-succinyl-L-2-amino-6-oxopimelate using succinyl-CoA.</text>
</comment>
<protein>
    <recommendedName>
        <fullName evidence="7">2,3,4,5-tetrahydropyridine-2,6-dicarboxylate N-succinyltransferase</fullName>
        <ecNumber evidence="7">2.3.1.117</ecNumber>
    </recommendedName>
    <alternativeName>
        <fullName evidence="7">Tetrahydrodipicolinate N-succinyltransferase</fullName>
        <shortName evidence="7">THDP succinyltransferase</shortName>
        <shortName evidence="7">THP succinyltransferase</shortName>
    </alternativeName>
    <alternativeName>
        <fullName evidence="7">Tetrahydropicolinate succinylase</fullName>
    </alternativeName>
</protein>
<dbReference type="GO" id="GO:0008666">
    <property type="term" value="F:2,3,4,5-tetrahydropyridine-2,6-dicarboxylate N-succinyltransferase activity"/>
    <property type="evidence" value="ECO:0007669"/>
    <property type="project" value="UniProtKB-EC"/>
</dbReference>
<keyword evidence="4 7" id="KW-0220">Diaminopimelate biosynthesis</keyword>
<gene>
    <name evidence="7 9" type="primary">dapD</name>
    <name evidence="9" type="ORF">QVZ43_13270</name>
</gene>
<dbReference type="InterPro" id="IPR026586">
    <property type="entry name" value="Type2_DapD"/>
</dbReference>
<dbReference type="InterPro" id="IPR001451">
    <property type="entry name" value="Hexapep"/>
</dbReference>
<dbReference type="NCBIfam" id="TIGR03536">
    <property type="entry name" value="DapD_gpp"/>
    <property type="match status" value="1"/>
</dbReference>
<feature type="domain" description="2,3,4,5-tetrahydropyridine-2,6-dicarboxylate N-succinyltransferase middle" evidence="8">
    <location>
        <begin position="130"/>
        <end position="169"/>
    </location>
</feature>
<keyword evidence="2 7" id="KW-0028">Amino-acid biosynthesis</keyword>
<comment type="caution">
    <text evidence="9">The sequence shown here is derived from an EMBL/GenBank/DDBJ whole genome shotgun (WGS) entry which is preliminary data.</text>
</comment>
<dbReference type="InterPro" id="IPR011004">
    <property type="entry name" value="Trimer_LpxA-like_sf"/>
</dbReference>
<reference evidence="9" key="1">
    <citation type="submission" date="2023-07" db="EMBL/GenBank/DDBJ databases">
        <title>Marinobacter sp. chi1 genome sequencing and assembly.</title>
        <authorList>
            <person name="Park S."/>
        </authorList>
    </citation>
    <scope>NUCLEOTIDE SEQUENCE</scope>
    <source>
        <strain evidence="9">Chi1</strain>
    </source>
</reference>
<keyword evidence="3 7" id="KW-0808">Transferase</keyword>
<dbReference type="InterPro" id="IPR032784">
    <property type="entry name" value="THDPS_M"/>
</dbReference>
<dbReference type="SUPFAM" id="SSF51161">
    <property type="entry name" value="Trimeric LpxA-like enzymes"/>
    <property type="match status" value="1"/>
</dbReference>
<organism evidence="9 10">
    <name type="scientific">Marinobacter suaedae</name>
    <dbReference type="NCBI Taxonomy" id="3057675"/>
    <lineage>
        <taxon>Bacteria</taxon>
        <taxon>Pseudomonadati</taxon>
        <taxon>Pseudomonadota</taxon>
        <taxon>Gammaproteobacteria</taxon>
        <taxon>Pseudomonadales</taxon>
        <taxon>Marinobacteraceae</taxon>
        <taxon>Marinobacter</taxon>
    </lineage>
</organism>
<dbReference type="Gene3D" id="2.160.10.10">
    <property type="entry name" value="Hexapeptide repeat proteins"/>
    <property type="match status" value="1"/>
</dbReference>
<evidence type="ECO:0000313" key="9">
    <source>
        <dbReference type="EMBL" id="MDO3722690.1"/>
    </source>
</evidence>
<dbReference type="RefSeq" id="WP_302910312.1">
    <property type="nucleotide sequence ID" value="NZ_JAUMIS010000002.1"/>
</dbReference>
<feature type="binding site" evidence="7">
    <location>
        <position position="239"/>
    </location>
    <ligand>
        <name>succinyl-CoA</name>
        <dbReference type="ChEBI" id="CHEBI:57292"/>
    </ligand>
</feature>
<dbReference type="HAMAP" id="MF_02122">
    <property type="entry name" value="DapD_type2"/>
    <property type="match status" value="1"/>
</dbReference>
<keyword evidence="5 7" id="KW-0457">Lysine biosynthesis</keyword>
<dbReference type="InterPro" id="IPR019876">
    <property type="entry name" value="DapD_gammaproteobac"/>
</dbReference>
<evidence type="ECO:0000259" key="8">
    <source>
        <dbReference type="Pfam" id="PF14789"/>
    </source>
</evidence>
<evidence type="ECO:0000256" key="7">
    <source>
        <dbReference type="HAMAP-Rule" id="MF_02122"/>
    </source>
</evidence>
<dbReference type="Gene3D" id="3.30.70.2010">
    <property type="match status" value="1"/>
</dbReference>
<dbReference type="Pfam" id="PF14790">
    <property type="entry name" value="THDPS_N"/>
    <property type="match status" value="1"/>
</dbReference>
<dbReference type="Gene3D" id="3.30.60.70">
    <property type="entry name" value="Trimeric LpxA-like enzymes"/>
    <property type="match status" value="1"/>
</dbReference>
<evidence type="ECO:0000256" key="3">
    <source>
        <dbReference type="ARBA" id="ARBA00022679"/>
    </source>
</evidence>
<evidence type="ECO:0000256" key="4">
    <source>
        <dbReference type="ARBA" id="ARBA00022915"/>
    </source>
</evidence>
<feature type="binding site" evidence="7">
    <location>
        <position position="236"/>
    </location>
    <ligand>
        <name>succinyl-CoA</name>
        <dbReference type="ChEBI" id="CHEBI:57292"/>
    </ligand>
</feature>
<dbReference type="EMBL" id="JAUMIS010000002">
    <property type="protein sequence ID" value="MDO3722690.1"/>
    <property type="molecule type" value="Genomic_DNA"/>
</dbReference>
<dbReference type="Pfam" id="PF14602">
    <property type="entry name" value="Hexapep_2"/>
    <property type="match status" value="1"/>
</dbReference>
<feature type="binding site" evidence="7">
    <location>
        <position position="262"/>
    </location>
    <ligand>
        <name>succinyl-CoA</name>
        <dbReference type="ChEBI" id="CHEBI:57292"/>
    </ligand>
</feature>
<accession>A0ABT8W372</accession>
<feature type="binding site" evidence="7">
    <location>
        <position position="221"/>
    </location>
    <ligand>
        <name>succinyl-CoA</name>
        <dbReference type="ChEBI" id="CHEBI:57292"/>
    </ligand>
</feature>
<proteinExistence type="inferred from homology"/>
<feature type="binding site" evidence="7">
    <location>
        <position position="285"/>
    </location>
    <ligand>
        <name>succinyl-CoA</name>
        <dbReference type="ChEBI" id="CHEBI:57292"/>
    </ligand>
</feature>
<comment type="similarity">
    <text evidence="7">Belongs to the type 2 tetrahydrodipicolinate N-succinyltransferase family.</text>
</comment>
<dbReference type="InterPro" id="IPR038361">
    <property type="entry name" value="THDPS_M_sf"/>
</dbReference>